<evidence type="ECO:0000256" key="2">
    <source>
        <dbReference type="ARBA" id="ARBA00011971"/>
    </source>
</evidence>
<dbReference type="PANTHER" id="PTHR19278">
    <property type="entry name" value="OROTATE PHOSPHORIBOSYLTRANSFERASE"/>
    <property type="match status" value="1"/>
</dbReference>
<evidence type="ECO:0000256" key="3">
    <source>
        <dbReference type="ARBA" id="ARBA00022676"/>
    </source>
</evidence>
<name>A0A841Q3L5_9BACI</name>
<dbReference type="EC" id="2.4.2.10" evidence="2 6"/>
<comment type="caution">
    <text evidence="6">Lacks conserved residue(s) required for the propagation of feature annotation.</text>
</comment>
<dbReference type="SUPFAM" id="SSF53271">
    <property type="entry name" value="PRTase-like"/>
    <property type="match status" value="1"/>
</dbReference>
<keyword evidence="4 6" id="KW-0808">Transferase</keyword>
<dbReference type="AlphaFoldDB" id="A0A841Q3L5"/>
<evidence type="ECO:0000256" key="5">
    <source>
        <dbReference type="ARBA" id="ARBA00022975"/>
    </source>
</evidence>
<dbReference type="InterPro" id="IPR000836">
    <property type="entry name" value="PRTase_dom"/>
</dbReference>
<organism evidence="8 9">
    <name type="scientific">Salirhabdus euzebyi</name>
    <dbReference type="NCBI Taxonomy" id="394506"/>
    <lineage>
        <taxon>Bacteria</taxon>
        <taxon>Bacillati</taxon>
        <taxon>Bacillota</taxon>
        <taxon>Bacilli</taxon>
        <taxon>Bacillales</taxon>
        <taxon>Bacillaceae</taxon>
        <taxon>Salirhabdus</taxon>
    </lineage>
</organism>
<dbReference type="Proteomes" id="UP000581688">
    <property type="component" value="Unassembled WGS sequence"/>
</dbReference>
<comment type="cofactor">
    <cofactor evidence="6">
        <name>Mg(2+)</name>
        <dbReference type="ChEBI" id="CHEBI:18420"/>
    </cofactor>
</comment>
<reference evidence="8 9" key="1">
    <citation type="submission" date="2020-08" db="EMBL/GenBank/DDBJ databases">
        <title>Genomic Encyclopedia of Type Strains, Phase IV (KMG-IV): sequencing the most valuable type-strain genomes for metagenomic binning, comparative biology and taxonomic classification.</title>
        <authorList>
            <person name="Goeker M."/>
        </authorList>
    </citation>
    <scope>NUCLEOTIDE SEQUENCE [LARGE SCALE GENOMIC DNA]</scope>
    <source>
        <strain evidence="8 9">DSM 19612</strain>
    </source>
</reference>
<keyword evidence="9" id="KW-1185">Reference proteome</keyword>
<feature type="binding site" evidence="6">
    <location>
        <position position="102"/>
    </location>
    <ligand>
        <name>5-phospho-alpha-D-ribose 1-diphosphate</name>
        <dbReference type="ChEBI" id="CHEBI:58017"/>
        <note>ligand shared between dimeric partners</note>
    </ligand>
</feature>
<keyword evidence="6" id="KW-0460">Magnesium</keyword>
<dbReference type="Pfam" id="PF00156">
    <property type="entry name" value="Pribosyltran"/>
    <property type="match status" value="1"/>
</dbReference>
<comment type="similarity">
    <text evidence="6">Belongs to the purine/pyrimidine phosphoribosyltransferase family. PyrE subfamily.</text>
</comment>
<dbReference type="Gene3D" id="3.40.50.2020">
    <property type="match status" value="1"/>
</dbReference>
<dbReference type="InterPro" id="IPR004467">
    <property type="entry name" value="Or_phspho_trans_dom"/>
</dbReference>
<dbReference type="GO" id="GO:0019856">
    <property type="term" value="P:pyrimidine nucleobase biosynthetic process"/>
    <property type="evidence" value="ECO:0007669"/>
    <property type="project" value="TreeGrafter"/>
</dbReference>
<evidence type="ECO:0000259" key="7">
    <source>
        <dbReference type="Pfam" id="PF00156"/>
    </source>
</evidence>
<dbReference type="EMBL" id="JACHGH010000003">
    <property type="protein sequence ID" value="MBB6452984.1"/>
    <property type="molecule type" value="Genomic_DNA"/>
</dbReference>
<dbReference type="NCBIfam" id="TIGR00336">
    <property type="entry name" value="pyrE"/>
    <property type="match status" value="1"/>
</dbReference>
<evidence type="ECO:0000256" key="4">
    <source>
        <dbReference type="ARBA" id="ARBA00022679"/>
    </source>
</evidence>
<dbReference type="HAMAP" id="MF_01208">
    <property type="entry name" value="PyrE"/>
    <property type="match status" value="1"/>
</dbReference>
<comment type="pathway">
    <text evidence="1 6">Pyrimidine metabolism; UMP biosynthesis via de novo pathway; UMP from orotate: step 1/2.</text>
</comment>
<evidence type="ECO:0000256" key="1">
    <source>
        <dbReference type="ARBA" id="ARBA00004889"/>
    </source>
</evidence>
<dbReference type="UniPathway" id="UPA00070">
    <property type="reaction ID" value="UER00119"/>
</dbReference>
<proteinExistence type="inferred from homology"/>
<protein>
    <recommendedName>
        <fullName evidence="2 6">Orotate phosphoribosyltransferase</fullName>
        <shortName evidence="6">OPRT</shortName>
        <shortName evidence="6">OPRTase</shortName>
        <ecNumber evidence="2 6">2.4.2.10</ecNumber>
    </recommendedName>
</protein>
<dbReference type="InterPro" id="IPR023031">
    <property type="entry name" value="OPRT"/>
</dbReference>
<dbReference type="InterPro" id="IPR029057">
    <property type="entry name" value="PRTase-like"/>
</dbReference>
<dbReference type="PANTHER" id="PTHR19278:SF9">
    <property type="entry name" value="URIDINE 5'-MONOPHOSPHATE SYNTHASE"/>
    <property type="match status" value="1"/>
</dbReference>
<dbReference type="GO" id="GO:0000287">
    <property type="term" value="F:magnesium ion binding"/>
    <property type="evidence" value="ECO:0007669"/>
    <property type="project" value="UniProtKB-UniRule"/>
</dbReference>
<feature type="domain" description="Phosphoribosyltransferase" evidence="7">
    <location>
        <begin position="51"/>
        <end position="155"/>
    </location>
</feature>
<evidence type="ECO:0000256" key="6">
    <source>
        <dbReference type="HAMAP-Rule" id="MF_01208"/>
    </source>
</evidence>
<evidence type="ECO:0000313" key="9">
    <source>
        <dbReference type="Proteomes" id="UP000581688"/>
    </source>
</evidence>
<comment type="catalytic activity">
    <reaction evidence="6">
        <text>orotidine 5'-phosphate + diphosphate = orotate + 5-phospho-alpha-D-ribose 1-diphosphate</text>
        <dbReference type="Rhea" id="RHEA:10380"/>
        <dbReference type="ChEBI" id="CHEBI:30839"/>
        <dbReference type="ChEBI" id="CHEBI:33019"/>
        <dbReference type="ChEBI" id="CHEBI:57538"/>
        <dbReference type="ChEBI" id="CHEBI:58017"/>
        <dbReference type="EC" id="2.4.2.10"/>
    </reaction>
</comment>
<dbReference type="GO" id="GO:0004588">
    <property type="term" value="F:orotate phosphoribosyltransferase activity"/>
    <property type="evidence" value="ECO:0007669"/>
    <property type="project" value="UniProtKB-UniRule"/>
</dbReference>
<sequence>MDSKKGIAEKLMKIGALQVRPNVPFTWASGIKSPIYCDNRLIMSFPKIREEIATTFTDVIKEKYPHTEVIAGCATAGIPHAAWVTSHLELPMIYVRGEAKSHGKQNQIEGLLQEGQKVVVIEDLVSTGKSVLNAVKAIEDRGAEVAGVISIFTYNLSKSTENFEAAKTEYTSLTDFDTLVSFMSESNALSEQEAKDLLNWRDSLS</sequence>
<evidence type="ECO:0000313" key="8">
    <source>
        <dbReference type="EMBL" id="MBB6452984.1"/>
    </source>
</evidence>
<feature type="binding site" evidence="6">
    <location>
        <position position="100"/>
    </location>
    <ligand>
        <name>5-phospho-alpha-D-ribose 1-diphosphate</name>
        <dbReference type="ChEBI" id="CHEBI:58017"/>
        <note>ligand shared between dimeric partners</note>
    </ligand>
</feature>
<dbReference type="GO" id="GO:0044205">
    <property type="term" value="P:'de novo' UMP biosynthetic process"/>
    <property type="evidence" value="ECO:0007669"/>
    <property type="project" value="UniProtKB-UniRule"/>
</dbReference>
<feature type="binding site" evidence="6">
    <location>
        <position position="126"/>
    </location>
    <ligand>
        <name>orotate</name>
        <dbReference type="ChEBI" id="CHEBI:30839"/>
    </ligand>
</feature>
<keyword evidence="3 6" id="KW-0328">Glycosyltransferase</keyword>
<dbReference type="CDD" id="cd06223">
    <property type="entry name" value="PRTases_typeI"/>
    <property type="match status" value="1"/>
</dbReference>
<comment type="function">
    <text evidence="6">Catalyzes the transfer of a ribosyl phosphate group from 5-phosphoribose 1-diphosphate to orotate, leading to the formation of orotidine monophosphate (OMP).</text>
</comment>
<comment type="subunit">
    <text evidence="6">Homodimer.</text>
</comment>
<feature type="binding site" evidence="6">
    <location>
        <position position="96"/>
    </location>
    <ligand>
        <name>5-phospho-alpha-D-ribose 1-diphosphate</name>
        <dbReference type="ChEBI" id="CHEBI:58017"/>
        <note>ligand shared between dimeric partners</note>
    </ligand>
</feature>
<dbReference type="RefSeq" id="WP_174495514.1">
    <property type="nucleotide sequence ID" value="NZ_CADDWK010000003.1"/>
</dbReference>
<feature type="binding site" description="in other chain" evidence="6">
    <location>
        <begin position="122"/>
        <end position="130"/>
    </location>
    <ligand>
        <name>5-phospho-alpha-D-ribose 1-diphosphate</name>
        <dbReference type="ChEBI" id="CHEBI:58017"/>
        <note>ligand shared between dimeric partners</note>
    </ligand>
</feature>
<accession>A0A841Q3L5</accession>
<gene>
    <name evidence="6" type="primary">pyrE</name>
    <name evidence="8" type="ORF">HNQ94_001430</name>
</gene>
<comment type="caution">
    <text evidence="8">The sequence shown here is derived from an EMBL/GenBank/DDBJ whole genome shotgun (WGS) entry which is preliminary data.</text>
</comment>
<keyword evidence="5 6" id="KW-0665">Pyrimidine biosynthesis</keyword>